<dbReference type="EMBL" id="CH983817">
    <property type="protein sequence ID" value="EDX16555.1"/>
    <property type="molecule type" value="Genomic_DNA"/>
</dbReference>
<proteinExistence type="predicted"/>
<dbReference type="Proteomes" id="UP000000304">
    <property type="component" value="Unassembled WGS sequence"/>
</dbReference>
<dbReference type="AlphaFoldDB" id="B4NUA8"/>
<accession>B4NUA8</accession>
<evidence type="ECO:0000313" key="1">
    <source>
        <dbReference type="EMBL" id="EDX16555.1"/>
    </source>
</evidence>
<keyword evidence="2" id="KW-1185">Reference proteome</keyword>
<gene>
    <name evidence="1" type="primary">Dsim\GD24790</name>
    <name evidence="1" type="ORF">Dsim_GD24790</name>
</gene>
<dbReference type="HOGENOM" id="CLU_2471482_0_0_1"/>
<protein>
    <submittedName>
        <fullName evidence="1">GD24790</fullName>
    </submittedName>
</protein>
<organism evidence="1 2">
    <name type="scientific">Drosophila simulans</name>
    <name type="common">Fruit fly</name>
    <dbReference type="NCBI Taxonomy" id="7240"/>
    <lineage>
        <taxon>Eukaryota</taxon>
        <taxon>Metazoa</taxon>
        <taxon>Ecdysozoa</taxon>
        <taxon>Arthropoda</taxon>
        <taxon>Hexapoda</taxon>
        <taxon>Insecta</taxon>
        <taxon>Pterygota</taxon>
        <taxon>Neoptera</taxon>
        <taxon>Endopterygota</taxon>
        <taxon>Diptera</taxon>
        <taxon>Brachycera</taxon>
        <taxon>Muscomorpha</taxon>
        <taxon>Ephydroidea</taxon>
        <taxon>Drosophilidae</taxon>
        <taxon>Drosophila</taxon>
        <taxon>Sophophora</taxon>
    </lineage>
</organism>
<sequence>MDFIWSCSCIIYGSLATGKWIRSSSIHIRMHIILWPSRLGRCRSATYATAQQQHQQQQHQEQQQGAEHFMPPTLHHEQCCKVGHIRTS</sequence>
<reference evidence="1 2" key="1">
    <citation type="journal article" date="2007" name="Nature">
        <title>Evolution of genes and genomes on the Drosophila phylogeny.</title>
        <authorList>
            <consortium name="Drosophila 12 Genomes Consortium"/>
            <person name="Clark A.G."/>
            <person name="Eisen M.B."/>
            <person name="Smith D.R."/>
            <person name="Bergman C.M."/>
            <person name="Oliver B."/>
            <person name="Markow T.A."/>
            <person name="Kaufman T.C."/>
            <person name="Kellis M."/>
            <person name="Gelbart W."/>
            <person name="Iyer V.N."/>
            <person name="Pollard D.A."/>
            <person name="Sackton T.B."/>
            <person name="Larracuente A.M."/>
            <person name="Singh N.D."/>
            <person name="Abad J.P."/>
            <person name="Abt D.N."/>
            <person name="Adryan B."/>
            <person name="Aguade M."/>
            <person name="Akashi H."/>
            <person name="Anderson W.W."/>
            <person name="Aquadro C.F."/>
            <person name="Ardell D.H."/>
            <person name="Arguello R."/>
            <person name="Artieri C.G."/>
            <person name="Barbash D.A."/>
            <person name="Barker D."/>
            <person name="Barsanti P."/>
            <person name="Batterham P."/>
            <person name="Batzoglou S."/>
            <person name="Begun D."/>
            <person name="Bhutkar A."/>
            <person name="Blanco E."/>
            <person name="Bosak S.A."/>
            <person name="Bradley R.K."/>
            <person name="Brand A.D."/>
            <person name="Brent M.R."/>
            <person name="Brooks A.N."/>
            <person name="Brown R.H."/>
            <person name="Butlin R.K."/>
            <person name="Caggese C."/>
            <person name="Calvi B.R."/>
            <person name="Bernardo de Carvalho A."/>
            <person name="Caspi A."/>
            <person name="Castrezana S."/>
            <person name="Celniker S.E."/>
            <person name="Chang J.L."/>
            <person name="Chapple C."/>
            <person name="Chatterji S."/>
            <person name="Chinwalla A."/>
            <person name="Civetta A."/>
            <person name="Clifton S.W."/>
            <person name="Comeron J.M."/>
            <person name="Costello J.C."/>
            <person name="Coyne J.A."/>
            <person name="Daub J."/>
            <person name="David R.G."/>
            <person name="Delcher A.L."/>
            <person name="Delehaunty K."/>
            <person name="Do C.B."/>
            <person name="Ebling H."/>
            <person name="Edwards K."/>
            <person name="Eickbush T."/>
            <person name="Evans J.D."/>
            <person name="Filipski A."/>
            <person name="Findeiss S."/>
            <person name="Freyhult E."/>
            <person name="Fulton L."/>
            <person name="Fulton R."/>
            <person name="Garcia A.C."/>
            <person name="Gardiner A."/>
            <person name="Garfield D.A."/>
            <person name="Garvin B.E."/>
            <person name="Gibson G."/>
            <person name="Gilbert D."/>
            <person name="Gnerre S."/>
            <person name="Godfrey J."/>
            <person name="Good R."/>
            <person name="Gotea V."/>
            <person name="Gravely B."/>
            <person name="Greenberg A.J."/>
            <person name="Griffiths-Jones S."/>
            <person name="Gross S."/>
            <person name="Guigo R."/>
            <person name="Gustafson E.A."/>
            <person name="Haerty W."/>
            <person name="Hahn M.W."/>
            <person name="Halligan D.L."/>
            <person name="Halpern A.L."/>
            <person name="Halter G.M."/>
            <person name="Han M.V."/>
            <person name="Heger A."/>
            <person name="Hillier L."/>
            <person name="Hinrichs A.S."/>
            <person name="Holmes I."/>
            <person name="Hoskins R.A."/>
            <person name="Hubisz M.J."/>
            <person name="Hultmark D."/>
            <person name="Huntley M.A."/>
            <person name="Jaffe D.B."/>
            <person name="Jagadeeshan S."/>
            <person name="Jeck W.R."/>
            <person name="Johnson J."/>
            <person name="Jones C.D."/>
            <person name="Jordan W.C."/>
            <person name="Karpen G.H."/>
            <person name="Kataoka E."/>
            <person name="Keightley P.D."/>
            <person name="Kheradpour P."/>
            <person name="Kirkness E.F."/>
            <person name="Koerich L.B."/>
            <person name="Kristiansen K."/>
            <person name="Kudrna D."/>
            <person name="Kulathinal R.J."/>
            <person name="Kumar S."/>
            <person name="Kwok R."/>
            <person name="Lander E."/>
            <person name="Langley C.H."/>
            <person name="Lapoint R."/>
            <person name="Lazzaro B.P."/>
            <person name="Lee S.J."/>
            <person name="Levesque L."/>
            <person name="Li R."/>
            <person name="Lin C.F."/>
            <person name="Lin M.F."/>
            <person name="Lindblad-Toh K."/>
            <person name="Llopart A."/>
            <person name="Long M."/>
            <person name="Low L."/>
            <person name="Lozovsky E."/>
            <person name="Lu J."/>
            <person name="Luo M."/>
            <person name="Machado C.A."/>
            <person name="Makalowski W."/>
            <person name="Marzo M."/>
            <person name="Matsuda M."/>
            <person name="Matzkin L."/>
            <person name="McAllister B."/>
            <person name="McBride C.S."/>
            <person name="McKernan B."/>
            <person name="McKernan K."/>
            <person name="Mendez-Lago M."/>
            <person name="Minx P."/>
            <person name="Mollenhauer M.U."/>
            <person name="Montooth K."/>
            <person name="Mount S.M."/>
            <person name="Mu X."/>
            <person name="Myers E."/>
            <person name="Negre B."/>
            <person name="Newfeld S."/>
            <person name="Nielsen R."/>
            <person name="Noor M.A."/>
            <person name="O'Grady P."/>
            <person name="Pachter L."/>
            <person name="Papaceit M."/>
            <person name="Parisi M.J."/>
            <person name="Parisi M."/>
            <person name="Parts L."/>
            <person name="Pedersen J.S."/>
            <person name="Pesole G."/>
            <person name="Phillippy A.M."/>
            <person name="Ponting C.P."/>
            <person name="Pop M."/>
            <person name="Porcelli D."/>
            <person name="Powell J.R."/>
            <person name="Prohaska S."/>
            <person name="Pruitt K."/>
            <person name="Puig M."/>
            <person name="Quesneville H."/>
            <person name="Ram K.R."/>
            <person name="Rand D."/>
            <person name="Rasmussen M.D."/>
            <person name="Reed L.K."/>
            <person name="Reenan R."/>
            <person name="Reily A."/>
            <person name="Remington K.A."/>
            <person name="Rieger T.T."/>
            <person name="Ritchie M.G."/>
            <person name="Robin C."/>
            <person name="Rogers Y.H."/>
            <person name="Rohde C."/>
            <person name="Rozas J."/>
            <person name="Rubenfield M.J."/>
            <person name="Ruiz A."/>
            <person name="Russo S."/>
            <person name="Salzberg S.L."/>
            <person name="Sanchez-Gracia A."/>
            <person name="Saranga D.J."/>
            <person name="Sato H."/>
            <person name="Schaeffer S.W."/>
            <person name="Schatz M.C."/>
            <person name="Schlenke T."/>
            <person name="Schwartz R."/>
            <person name="Segarra C."/>
            <person name="Singh R.S."/>
            <person name="Sirot L."/>
            <person name="Sirota M."/>
            <person name="Sisneros N.B."/>
            <person name="Smith C.D."/>
            <person name="Smith T.F."/>
            <person name="Spieth J."/>
            <person name="Stage D.E."/>
            <person name="Stark A."/>
            <person name="Stephan W."/>
            <person name="Strausberg R.L."/>
            <person name="Strempel S."/>
            <person name="Sturgill D."/>
            <person name="Sutton G."/>
            <person name="Sutton G.G."/>
            <person name="Tao W."/>
            <person name="Teichmann S."/>
            <person name="Tobari Y.N."/>
            <person name="Tomimura Y."/>
            <person name="Tsolas J.M."/>
            <person name="Valente V.L."/>
            <person name="Venter E."/>
            <person name="Venter J.C."/>
            <person name="Vicario S."/>
            <person name="Vieira F.G."/>
            <person name="Vilella A.J."/>
            <person name="Villasante A."/>
            <person name="Walenz B."/>
            <person name="Wang J."/>
            <person name="Wasserman M."/>
            <person name="Watts T."/>
            <person name="Wilson D."/>
            <person name="Wilson R.K."/>
            <person name="Wing R.A."/>
            <person name="Wolfner M.F."/>
            <person name="Wong A."/>
            <person name="Wong G.K."/>
            <person name="Wu C.I."/>
            <person name="Wu G."/>
            <person name="Yamamoto D."/>
            <person name="Yang H.P."/>
            <person name="Yang S.P."/>
            <person name="Yorke J.A."/>
            <person name="Yoshida K."/>
            <person name="Zdobnov E."/>
            <person name="Zhang P."/>
            <person name="Zhang Y."/>
            <person name="Zimin A.V."/>
            <person name="Baldwin J."/>
            <person name="Abdouelleil A."/>
            <person name="Abdulkadir J."/>
            <person name="Abebe A."/>
            <person name="Abera B."/>
            <person name="Abreu J."/>
            <person name="Acer S.C."/>
            <person name="Aftuck L."/>
            <person name="Alexander A."/>
            <person name="An P."/>
            <person name="Anderson E."/>
            <person name="Anderson S."/>
            <person name="Arachi H."/>
            <person name="Azer M."/>
            <person name="Bachantsang P."/>
            <person name="Barry A."/>
            <person name="Bayul T."/>
            <person name="Berlin A."/>
            <person name="Bessette D."/>
            <person name="Bloom T."/>
            <person name="Blye J."/>
            <person name="Boguslavskiy L."/>
            <person name="Bonnet C."/>
            <person name="Boukhgalter B."/>
            <person name="Bourzgui I."/>
            <person name="Brown A."/>
            <person name="Cahill P."/>
            <person name="Channer S."/>
            <person name="Cheshatsang Y."/>
            <person name="Chuda L."/>
            <person name="Citroen M."/>
            <person name="Collymore A."/>
            <person name="Cooke P."/>
            <person name="Costello M."/>
            <person name="D'Aco K."/>
            <person name="Daza R."/>
            <person name="De Haan G."/>
            <person name="DeGray S."/>
            <person name="DeMaso C."/>
            <person name="Dhargay N."/>
            <person name="Dooley K."/>
            <person name="Dooley E."/>
            <person name="Doricent M."/>
            <person name="Dorje P."/>
            <person name="Dorjee K."/>
            <person name="Dupes A."/>
            <person name="Elong R."/>
            <person name="Falk J."/>
            <person name="Farina A."/>
            <person name="Faro S."/>
            <person name="Ferguson D."/>
            <person name="Fisher S."/>
            <person name="Foley C.D."/>
            <person name="Franke A."/>
            <person name="Friedrich D."/>
            <person name="Gadbois L."/>
            <person name="Gearin G."/>
            <person name="Gearin C.R."/>
            <person name="Giannoukos G."/>
            <person name="Goode T."/>
            <person name="Graham J."/>
            <person name="Grandbois E."/>
            <person name="Grewal S."/>
            <person name="Gyaltsen K."/>
            <person name="Hafez N."/>
            <person name="Hagos B."/>
            <person name="Hall J."/>
            <person name="Henson C."/>
            <person name="Hollinger A."/>
            <person name="Honan T."/>
            <person name="Huard M.D."/>
            <person name="Hughes L."/>
            <person name="Hurhula B."/>
            <person name="Husby M.E."/>
            <person name="Kamat A."/>
            <person name="Kanga B."/>
            <person name="Kashin S."/>
            <person name="Khazanovich D."/>
            <person name="Kisner P."/>
            <person name="Lance K."/>
            <person name="Lara M."/>
            <person name="Lee W."/>
            <person name="Lennon N."/>
            <person name="Letendre F."/>
            <person name="LeVine R."/>
            <person name="Lipovsky A."/>
            <person name="Liu X."/>
            <person name="Liu J."/>
            <person name="Liu S."/>
            <person name="Lokyitsang T."/>
            <person name="Lokyitsang Y."/>
            <person name="Lubonja R."/>
            <person name="Lui A."/>
            <person name="MacDonald P."/>
            <person name="Magnisalis V."/>
            <person name="Maru K."/>
            <person name="Matthews C."/>
            <person name="McCusker W."/>
            <person name="McDonough S."/>
            <person name="Mehta T."/>
            <person name="Meldrim J."/>
            <person name="Meneus L."/>
            <person name="Mihai O."/>
            <person name="Mihalev A."/>
            <person name="Mihova T."/>
            <person name="Mittelman R."/>
            <person name="Mlenga V."/>
            <person name="Montmayeur A."/>
            <person name="Mulrain L."/>
            <person name="Navidi A."/>
            <person name="Naylor J."/>
            <person name="Negash T."/>
            <person name="Nguyen T."/>
            <person name="Nguyen N."/>
            <person name="Nicol R."/>
            <person name="Norbu C."/>
            <person name="Norbu N."/>
            <person name="Novod N."/>
            <person name="O'Neill B."/>
            <person name="Osman S."/>
            <person name="Markiewicz E."/>
            <person name="Oyono O.L."/>
            <person name="Patti C."/>
            <person name="Phunkhang P."/>
            <person name="Pierre F."/>
            <person name="Priest M."/>
            <person name="Raghuraman S."/>
            <person name="Rege F."/>
            <person name="Reyes R."/>
            <person name="Rise C."/>
            <person name="Rogov P."/>
            <person name="Ross K."/>
            <person name="Ryan E."/>
            <person name="Settipalli S."/>
            <person name="Shea T."/>
            <person name="Sherpa N."/>
            <person name="Shi L."/>
            <person name="Shih D."/>
            <person name="Sparrow T."/>
            <person name="Spaulding J."/>
            <person name="Stalker J."/>
            <person name="Stange-Thomann N."/>
            <person name="Stavropoulos S."/>
            <person name="Stone C."/>
            <person name="Strader C."/>
            <person name="Tesfaye S."/>
            <person name="Thomson T."/>
            <person name="Thoulutsang Y."/>
            <person name="Thoulutsang D."/>
            <person name="Topham K."/>
            <person name="Topping I."/>
            <person name="Tsamla T."/>
            <person name="Vassiliev H."/>
            <person name="Vo A."/>
            <person name="Wangchuk T."/>
            <person name="Wangdi T."/>
            <person name="Weiand M."/>
            <person name="Wilkinson J."/>
            <person name="Wilson A."/>
            <person name="Yadav S."/>
            <person name="Young G."/>
            <person name="Yu Q."/>
            <person name="Zembek L."/>
            <person name="Zhong D."/>
            <person name="Zimmer A."/>
            <person name="Zwirko Z."/>
            <person name="Jaffe D.B."/>
            <person name="Alvarez P."/>
            <person name="Brockman W."/>
            <person name="Butler J."/>
            <person name="Chin C."/>
            <person name="Gnerre S."/>
            <person name="Grabherr M."/>
            <person name="Kleber M."/>
            <person name="Mauceli E."/>
            <person name="MacCallum I."/>
        </authorList>
    </citation>
    <scope>NUCLEOTIDE SEQUENCE [LARGE SCALE GENOMIC DNA]</scope>
    <source>
        <strain evidence="2">white501</strain>
    </source>
</reference>
<name>B4NUA8_DROSI</name>
<evidence type="ECO:0000313" key="2">
    <source>
        <dbReference type="Proteomes" id="UP000000304"/>
    </source>
</evidence>